<dbReference type="PROSITE" id="PS50887">
    <property type="entry name" value="GGDEF"/>
    <property type="match status" value="1"/>
</dbReference>
<dbReference type="PANTHER" id="PTHR44757">
    <property type="entry name" value="DIGUANYLATE CYCLASE DGCP"/>
    <property type="match status" value="1"/>
</dbReference>
<keyword evidence="5" id="KW-1185">Reference proteome</keyword>
<dbReference type="SMART" id="SM00448">
    <property type="entry name" value="REC"/>
    <property type="match status" value="1"/>
</dbReference>
<reference evidence="4 5" key="1">
    <citation type="submission" date="2018-11" db="EMBL/GenBank/DDBJ databases">
        <title>Whole genome sequencing of an environmental sample.</title>
        <authorList>
            <person name="Sarangi A.N."/>
            <person name="Singh D."/>
            <person name="Tripathy S."/>
        </authorList>
    </citation>
    <scope>NUCLEOTIDE SEQUENCE [LARGE SCALE GENOMIC DNA]</scope>
    <source>
        <strain evidence="4 5">Lakshadweep</strain>
    </source>
</reference>
<dbReference type="EMBL" id="QVFV01000001">
    <property type="protein sequence ID" value="RZM81852.1"/>
    <property type="molecule type" value="Genomic_DNA"/>
</dbReference>
<sequence length="334" mass="37217">MSESLQTVFGAPFQADVLIVDDTVENILLLAEILETNGYSVRKAVNAEMASAAVQALLPDIILLDINMPEVDGYTLCQRLKADPITAAIPVIFLSALSDPFDKVRAFEIGGVDYITKPFHMAEVLVRVRSQVLARQSLLQMQQLVKERTKALEIANMQLMQAAHHDSLTGLANRDLLMESLQRLLEGIQTDPTYQFAVLFCDCDRFQQINAAYGHFVGDQLLMQIAERLRQVVDDQDVVSRFSGDEFVVVMSQVDSAAQAIAQVETLLAKLQPSFELTQTEVSLDLSIGVVLSDPTRHQTPEQILHDADRAMYRAKANRDEAYSLYSTTPETKR</sequence>
<dbReference type="Pfam" id="PF00072">
    <property type="entry name" value="Response_reg"/>
    <property type="match status" value="1"/>
</dbReference>
<dbReference type="Gene3D" id="3.40.50.2300">
    <property type="match status" value="1"/>
</dbReference>
<dbReference type="CDD" id="cd01949">
    <property type="entry name" value="GGDEF"/>
    <property type="match status" value="1"/>
</dbReference>
<evidence type="ECO:0000313" key="5">
    <source>
        <dbReference type="Proteomes" id="UP000292459"/>
    </source>
</evidence>
<dbReference type="PROSITE" id="PS50110">
    <property type="entry name" value="RESPONSE_REGULATORY"/>
    <property type="match status" value="1"/>
</dbReference>
<feature type="modified residue" description="4-aspartylphosphate" evidence="1">
    <location>
        <position position="65"/>
    </location>
</feature>
<dbReference type="Proteomes" id="UP000292459">
    <property type="component" value="Unassembled WGS sequence"/>
</dbReference>
<gene>
    <name evidence="4" type="ORF">DYY88_00820</name>
</gene>
<dbReference type="InterPro" id="IPR001789">
    <property type="entry name" value="Sig_transdc_resp-reg_receiver"/>
</dbReference>
<evidence type="ECO:0000256" key="1">
    <source>
        <dbReference type="PROSITE-ProRule" id="PRU00169"/>
    </source>
</evidence>
<dbReference type="OrthoDB" id="453368at2"/>
<feature type="domain" description="GGDEF" evidence="3">
    <location>
        <begin position="194"/>
        <end position="328"/>
    </location>
</feature>
<dbReference type="Gene3D" id="3.30.70.270">
    <property type="match status" value="1"/>
</dbReference>
<dbReference type="SUPFAM" id="SSF55073">
    <property type="entry name" value="Nucleotide cyclase"/>
    <property type="match status" value="1"/>
</dbReference>
<evidence type="ECO:0000259" key="2">
    <source>
        <dbReference type="PROSITE" id="PS50110"/>
    </source>
</evidence>
<dbReference type="InterPro" id="IPR011006">
    <property type="entry name" value="CheY-like_superfamily"/>
</dbReference>
<proteinExistence type="predicted"/>
<evidence type="ECO:0000313" key="4">
    <source>
        <dbReference type="EMBL" id="RZM81852.1"/>
    </source>
</evidence>
<dbReference type="NCBIfam" id="TIGR00254">
    <property type="entry name" value="GGDEF"/>
    <property type="match status" value="1"/>
</dbReference>
<protein>
    <submittedName>
        <fullName evidence="4">Diguanylate cyclase</fullName>
    </submittedName>
</protein>
<dbReference type="InterPro" id="IPR000160">
    <property type="entry name" value="GGDEF_dom"/>
</dbReference>
<dbReference type="Pfam" id="PF00990">
    <property type="entry name" value="GGDEF"/>
    <property type="match status" value="1"/>
</dbReference>
<organism evidence="4 5">
    <name type="scientific">Leptolyngbya iicbica LK</name>
    <dbReference type="NCBI Taxonomy" id="2294035"/>
    <lineage>
        <taxon>Bacteria</taxon>
        <taxon>Bacillati</taxon>
        <taxon>Cyanobacteriota</taxon>
        <taxon>Cyanophyceae</taxon>
        <taxon>Leptolyngbyales</taxon>
        <taxon>Leptolyngbyaceae</taxon>
        <taxon>Leptolyngbya group</taxon>
        <taxon>Leptolyngbya</taxon>
        <taxon>Leptolyngbya iicbica</taxon>
    </lineage>
</organism>
<dbReference type="InterPro" id="IPR029787">
    <property type="entry name" value="Nucleotide_cyclase"/>
</dbReference>
<dbReference type="RefSeq" id="WP_052288144.1">
    <property type="nucleotide sequence ID" value="NZ_QVFV01000001.1"/>
</dbReference>
<accession>A0A4Q7EF58</accession>
<keyword evidence="1" id="KW-0597">Phosphoprotein</keyword>
<feature type="domain" description="Response regulatory" evidence="2">
    <location>
        <begin position="16"/>
        <end position="132"/>
    </location>
</feature>
<comment type="caution">
    <text evidence="4">The sequence shown here is derived from an EMBL/GenBank/DDBJ whole genome shotgun (WGS) entry which is preliminary data.</text>
</comment>
<name>A0A4Q7EF58_9CYAN</name>
<dbReference type="PANTHER" id="PTHR44757:SF2">
    <property type="entry name" value="BIOFILM ARCHITECTURE MAINTENANCE PROTEIN MBAA"/>
    <property type="match status" value="1"/>
</dbReference>
<evidence type="ECO:0000259" key="3">
    <source>
        <dbReference type="PROSITE" id="PS50887"/>
    </source>
</evidence>
<dbReference type="InterPro" id="IPR052155">
    <property type="entry name" value="Biofilm_reg_signaling"/>
</dbReference>
<dbReference type="SUPFAM" id="SSF52172">
    <property type="entry name" value="CheY-like"/>
    <property type="match status" value="1"/>
</dbReference>
<dbReference type="InterPro" id="IPR043128">
    <property type="entry name" value="Rev_trsase/Diguanyl_cyclase"/>
</dbReference>
<dbReference type="AlphaFoldDB" id="A0A4Q7EF58"/>
<dbReference type="SMART" id="SM00267">
    <property type="entry name" value="GGDEF"/>
    <property type="match status" value="1"/>
</dbReference>
<dbReference type="GO" id="GO:0000160">
    <property type="term" value="P:phosphorelay signal transduction system"/>
    <property type="evidence" value="ECO:0007669"/>
    <property type="project" value="InterPro"/>
</dbReference>
<dbReference type="CDD" id="cd19920">
    <property type="entry name" value="REC_PA4781-like"/>
    <property type="match status" value="1"/>
</dbReference>